<accession>A0A109N3G6</accession>
<keyword evidence="10" id="KW-1185">Reference proteome</keyword>
<dbReference type="GO" id="GO:0022857">
    <property type="term" value="F:transmembrane transporter activity"/>
    <property type="evidence" value="ECO:0007669"/>
    <property type="project" value="InterPro"/>
</dbReference>
<evidence type="ECO:0000256" key="6">
    <source>
        <dbReference type="ARBA" id="ARBA00023136"/>
    </source>
</evidence>
<keyword evidence="3" id="KW-1003">Cell membrane</keyword>
<keyword evidence="2" id="KW-0813">Transport</keyword>
<evidence type="ECO:0000256" key="7">
    <source>
        <dbReference type="SAM" id="Phobius"/>
    </source>
</evidence>
<dbReference type="EMBL" id="LNNH01000002">
    <property type="protein sequence ID" value="KWW22688.1"/>
    <property type="molecule type" value="Genomic_DNA"/>
</dbReference>
<keyword evidence="6 7" id="KW-0472">Membrane</keyword>
<evidence type="ECO:0000259" key="8">
    <source>
        <dbReference type="PROSITE" id="PS50850"/>
    </source>
</evidence>
<evidence type="ECO:0000256" key="4">
    <source>
        <dbReference type="ARBA" id="ARBA00022692"/>
    </source>
</evidence>
<organism evidence="9 10">
    <name type="scientific">Peribacillus simplex</name>
    <dbReference type="NCBI Taxonomy" id="1478"/>
    <lineage>
        <taxon>Bacteria</taxon>
        <taxon>Bacillati</taxon>
        <taxon>Bacillota</taxon>
        <taxon>Bacilli</taxon>
        <taxon>Bacillales</taxon>
        <taxon>Bacillaceae</taxon>
        <taxon>Peribacillus</taxon>
    </lineage>
</organism>
<dbReference type="PANTHER" id="PTHR23513:SF6">
    <property type="entry name" value="MAJOR FACILITATOR SUPERFAMILY ASSOCIATED DOMAIN-CONTAINING PROTEIN"/>
    <property type="match status" value="1"/>
</dbReference>
<evidence type="ECO:0000256" key="5">
    <source>
        <dbReference type="ARBA" id="ARBA00022989"/>
    </source>
</evidence>
<dbReference type="PANTHER" id="PTHR23513">
    <property type="entry name" value="INTEGRAL MEMBRANE EFFLUX PROTEIN-RELATED"/>
    <property type="match status" value="1"/>
</dbReference>
<dbReference type="InterPro" id="IPR036259">
    <property type="entry name" value="MFS_trans_sf"/>
</dbReference>
<dbReference type="Pfam" id="PF05977">
    <property type="entry name" value="MFS_3"/>
    <property type="match status" value="1"/>
</dbReference>
<feature type="transmembrane region" description="Helical" evidence="7">
    <location>
        <begin position="85"/>
        <end position="110"/>
    </location>
</feature>
<feature type="transmembrane region" description="Helical" evidence="7">
    <location>
        <begin position="354"/>
        <end position="373"/>
    </location>
</feature>
<dbReference type="RefSeq" id="WP_061140205.1">
    <property type="nucleotide sequence ID" value="NZ_LNNH01000002.1"/>
</dbReference>
<evidence type="ECO:0000313" key="9">
    <source>
        <dbReference type="EMBL" id="KWW22688.1"/>
    </source>
</evidence>
<feature type="transmembrane region" description="Helical" evidence="7">
    <location>
        <begin position="170"/>
        <end position="187"/>
    </location>
</feature>
<dbReference type="InterPro" id="IPR020846">
    <property type="entry name" value="MFS_dom"/>
</dbReference>
<name>A0A109N3G6_9BACI</name>
<dbReference type="InterPro" id="IPR010290">
    <property type="entry name" value="TM_effector"/>
</dbReference>
<feature type="transmembrane region" description="Helical" evidence="7">
    <location>
        <begin position="379"/>
        <end position="405"/>
    </location>
</feature>
<feature type="transmembrane region" description="Helical" evidence="7">
    <location>
        <begin position="49"/>
        <end position="73"/>
    </location>
</feature>
<feature type="domain" description="Major facilitator superfamily (MFS) profile" evidence="8">
    <location>
        <begin position="1"/>
        <end position="409"/>
    </location>
</feature>
<evidence type="ECO:0000256" key="3">
    <source>
        <dbReference type="ARBA" id="ARBA00022475"/>
    </source>
</evidence>
<feature type="transmembrane region" description="Helical" evidence="7">
    <location>
        <begin position="319"/>
        <end position="342"/>
    </location>
</feature>
<keyword evidence="5 7" id="KW-1133">Transmembrane helix</keyword>
<evidence type="ECO:0000256" key="1">
    <source>
        <dbReference type="ARBA" id="ARBA00004651"/>
    </source>
</evidence>
<dbReference type="SUPFAM" id="SSF103473">
    <property type="entry name" value="MFS general substrate transporter"/>
    <property type="match status" value="1"/>
</dbReference>
<proteinExistence type="predicted"/>
<dbReference type="PROSITE" id="PS50850">
    <property type="entry name" value="MFS"/>
    <property type="match status" value="1"/>
</dbReference>
<feature type="transmembrane region" description="Helical" evidence="7">
    <location>
        <begin position="293"/>
        <end position="313"/>
    </location>
</feature>
<dbReference type="GO" id="GO:0005886">
    <property type="term" value="C:plasma membrane"/>
    <property type="evidence" value="ECO:0007669"/>
    <property type="project" value="UniProtKB-SubCell"/>
</dbReference>
<dbReference type="Proteomes" id="UP000064189">
    <property type="component" value="Unassembled WGS sequence"/>
</dbReference>
<evidence type="ECO:0000256" key="2">
    <source>
        <dbReference type="ARBA" id="ARBA00022448"/>
    </source>
</evidence>
<reference evidence="9 10" key="1">
    <citation type="submission" date="2015-11" db="EMBL/GenBank/DDBJ databases">
        <title>Genome Sequence of Bacillus simplex strain VanAntwerpen2.</title>
        <authorList>
            <person name="Couger M.B."/>
        </authorList>
    </citation>
    <scope>NUCLEOTIDE SEQUENCE [LARGE SCALE GENOMIC DNA]</scope>
    <source>
        <strain evidence="9 10">VanAntwerpen02</strain>
    </source>
</reference>
<sequence>MKAGVFEPLKFRPFRSLFGAQLFSDLGNWLDFIALQVIVAYHWGLDETAIAAVIITLGLPWVIIGPFASVFVDRLPKKQMMIICLFLRITFVGGMFLAPNLSMLLIFVFLKGTVSAIYDPARQSVIRFTVPDDFLPEAVTLSQLSVNSMKIIGPALGGGLIFLFGTKSPFLFEAAGFFIAILFLLTLPNMDEKEHLAENKKRDDGHYWKELLEGIKHISHTPILKSSVILSSVAFFIIFLYDGLFVFIAQNLGFTKGNFGLLISAVGLGSVAGSLLMGSWTHWKRKPIHLMSIAFLFSGSLIIIMGLGGMEIVQLPVLAWVIGAFFLGFMGSGESVPYGFILQSETPKQMMGRVSAASTSVQTFSMLIAPALGSLLAKWLGVSFVLMGAGGATCLLGAFVLIFIVRRISDQKEIREERFQA</sequence>
<keyword evidence="4 7" id="KW-0812">Transmembrane</keyword>
<feature type="transmembrane region" description="Helical" evidence="7">
    <location>
        <begin position="228"/>
        <end position="249"/>
    </location>
</feature>
<feature type="transmembrane region" description="Helical" evidence="7">
    <location>
        <begin position="261"/>
        <end position="281"/>
    </location>
</feature>
<protein>
    <submittedName>
        <fullName evidence="9">Macrolide transporter</fullName>
    </submittedName>
</protein>
<comment type="subcellular location">
    <subcellularLocation>
        <location evidence="1">Cell membrane</location>
        <topology evidence="1">Multi-pass membrane protein</topology>
    </subcellularLocation>
</comment>
<evidence type="ECO:0000313" key="10">
    <source>
        <dbReference type="Proteomes" id="UP000064189"/>
    </source>
</evidence>
<dbReference type="CDD" id="cd06173">
    <property type="entry name" value="MFS_MefA_like"/>
    <property type="match status" value="1"/>
</dbReference>
<gene>
    <name evidence="9" type="ORF">AS888_03505</name>
</gene>
<dbReference type="AlphaFoldDB" id="A0A109N3G6"/>
<comment type="caution">
    <text evidence="9">The sequence shown here is derived from an EMBL/GenBank/DDBJ whole genome shotgun (WGS) entry which is preliminary data.</text>
</comment>
<dbReference type="Gene3D" id="1.20.1250.20">
    <property type="entry name" value="MFS general substrate transporter like domains"/>
    <property type="match status" value="1"/>
</dbReference>